<keyword evidence="1" id="KW-0805">Transcription regulation</keyword>
<dbReference type="GO" id="GO:0003677">
    <property type="term" value="F:DNA binding"/>
    <property type="evidence" value="ECO:0007669"/>
    <property type="project" value="UniProtKB-KW"/>
</dbReference>
<name>A0AAW9R9E4_9GAMM</name>
<accession>A0AAW9R9E4</accession>
<dbReference type="Gene3D" id="1.10.10.10">
    <property type="entry name" value="Winged helix-like DNA-binding domain superfamily/Winged helix DNA-binding domain"/>
    <property type="match status" value="1"/>
</dbReference>
<dbReference type="PROSITE" id="PS50995">
    <property type="entry name" value="HTH_MARR_2"/>
    <property type="match status" value="1"/>
</dbReference>
<dbReference type="InterPro" id="IPR036388">
    <property type="entry name" value="WH-like_DNA-bd_sf"/>
</dbReference>
<comment type="caution">
    <text evidence="5">The sequence shown here is derived from an EMBL/GenBank/DDBJ whole genome shotgun (WGS) entry which is preliminary data.</text>
</comment>
<dbReference type="GO" id="GO:0003700">
    <property type="term" value="F:DNA-binding transcription factor activity"/>
    <property type="evidence" value="ECO:0007669"/>
    <property type="project" value="InterPro"/>
</dbReference>
<dbReference type="EMBL" id="JAZHOG010000001">
    <property type="protein sequence ID" value="MEJ8566287.1"/>
    <property type="molecule type" value="Genomic_DNA"/>
</dbReference>
<keyword evidence="2" id="KW-0238">DNA-binding</keyword>
<keyword evidence="6" id="KW-1185">Reference proteome</keyword>
<evidence type="ECO:0000256" key="2">
    <source>
        <dbReference type="ARBA" id="ARBA00023125"/>
    </source>
</evidence>
<dbReference type="InterPro" id="IPR000835">
    <property type="entry name" value="HTH_MarR-typ"/>
</dbReference>
<organism evidence="5 6">
    <name type="scientific">Elongatibacter sediminis</name>
    <dbReference type="NCBI Taxonomy" id="3119006"/>
    <lineage>
        <taxon>Bacteria</taxon>
        <taxon>Pseudomonadati</taxon>
        <taxon>Pseudomonadota</taxon>
        <taxon>Gammaproteobacteria</taxon>
        <taxon>Chromatiales</taxon>
        <taxon>Wenzhouxiangellaceae</taxon>
        <taxon>Elongatibacter</taxon>
    </lineage>
</organism>
<dbReference type="AlphaFoldDB" id="A0AAW9R9E4"/>
<dbReference type="SMART" id="SM00347">
    <property type="entry name" value="HTH_MARR"/>
    <property type="match status" value="1"/>
</dbReference>
<dbReference type="Proteomes" id="UP001359886">
    <property type="component" value="Unassembled WGS sequence"/>
</dbReference>
<dbReference type="SUPFAM" id="SSF46785">
    <property type="entry name" value="Winged helix' DNA-binding domain"/>
    <property type="match status" value="1"/>
</dbReference>
<gene>
    <name evidence="5" type="ORF">V3330_01510</name>
</gene>
<evidence type="ECO:0000313" key="6">
    <source>
        <dbReference type="Proteomes" id="UP001359886"/>
    </source>
</evidence>
<evidence type="ECO:0000256" key="1">
    <source>
        <dbReference type="ARBA" id="ARBA00023015"/>
    </source>
</evidence>
<dbReference type="RefSeq" id="WP_354693610.1">
    <property type="nucleotide sequence ID" value="NZ_JAZHOG010000001.1"/>
</dbReference>
<keyword evidence="3" id="KW-0804">Transcription</keyword>
<evidence type="ECO:0000259" key="4">
    <source>
        <dbReference type="PROSITE" id="PS50995"/>
    </source>
</evidence>
<feature type="domain" description="HTH marR-type" evidence="4">
    <location>
        <begin position="23"/>
        <end position="155"/>
    </location>
</feature>
<dbReference type="Pfam" id="PF12802">
    <property type="entry name" value="MarR_2"/>
    <property type="match status" value="1"/>
</dbReference>
<sequence>MAETKNRELPRHLDPAKADFDLFSSPFYLIAHADFKFHEDLDKAIAKYGLDRATYRLLTVLMRRSPISIKDLSTLALLKRSTASRALERMRREGWVEHSLNKTDNRITDVYLTHSGRELSERVMQLGSRQLKRAVEGLEEKDMMRLVILLQTLVRNLSKLPIE</sequence>
<protein>
    <submittedName>
        <fullName evidence="5">MarR family transcriptional regulator</fullName>
    </submittedName>
</protein>
<dbReference type="PANTHER" id="PTHR42756:SF1">
    <property type="entry name" value="TRANSCRIPTIONAL REPRESSOR OF EMRAB OPERON"/>
    <property type="match status" value="1"/>
</dbReference>
<reference evidence="5 6" key="1">
    <citation type="submission" date="2024-02" db="EMBL/GenBank/DDBJ databases">
        <title>A novel Wenzhouxiangellaceae bacterium, isolated from coastal sediments.</title>
        <authorList>
            <person name="Du Z.-J."/>
            <person name="Ye Y.-Q."/>
            <person name="Zhang X.-Y."/>
        </authorList>
    </citation>
    <scope>NUCLEOTIDE SEQUENCE [LARGE SCALE GENOMIC DNA]</scope>
    <source>
        <strain evidence="5 6">CH-27</strain>
    </source>
</reference>
<dbReference type="PANTHER" id="PTHR42756">
    <property type="entry name" value="TRANSCRIPTIONAL REGULATOR, MARR"/>
    <property type="match status" value="1"/>
</dbReference>
<evidence type="ECO:0000256" key="3">
    <source>
        <dbReference type="ARBA" id="ARBA00023163"/>
    </source>
</evidence>
<proteinExistence type="predicted"/>
<evidence type="ECO:0000313" key="5">
    <source>
        <dbReference type="EMBL" id="MEJ8566287.1"/>
    </source>
</evidence>
<dbReference type="InterPro" id="IPR036390">
    <property type="entry name" value="WH_DNA-bd_sf"/>
</dbReference>